<gene>
    <name evidence="2" type="ORF">BW732_03315</name>
</gene>
<dbReference type="RefSeq" id="WP_077275449.1">
    <property type="nucleotide sequence ID" value="NZ_CP019609.1"/>
</dbReference>
<sequence length="323" mass="36363">MGKKRADLKKEKQKATPLKKVFITLVIILGVILIGAGGFVAKTYMDVRSVANKVSKPAGGKREYPVGQADKDNIENGKPFSVLLMGIDTGDFGRKDLGRSDTIMVATVNPKEQKTTLVSLPRDTRTEIVGYNNGQLDKLAHAYAFGQESMAMSSTEKLLDIPLDHYVWLNMEGFEDLVNAVDGVEVNNKFEFKQDGYTFKKGKNKLNGKEALAYTRMRYEDPKGDYGRQDRQREVVEAIAQKGLSLKGISQYKDILRAIEDNMQTDLSWDEMIKIAMDYRSSFSTIQQETLQGEGVWIDDISYQEIPEVELQRVQTILQGQLK</sequence>
<dbReference type="Gene3D" id="3.40.630.190">
    <property type="entry name" value="LCP protein"/>
    <property type="match status" value="1"/>
</dbReference>
<dbReference type="OrthoDB" id="27330at2"/>
<reference evidence="2 3" key="1">
    <citation type="journal article" date="2010" name="Int. J. Syst. Evol. Microbiol.">
        <title>Vagococcus penaei sp. nov., isolated from spoilage microbiota of cooked shrimp (Penaeus vannamei).</title>
        <authorList>
            <person name="Jaffres E."/>
            <person name="Prevost H."/>
            <person name="Rossero A."/>
            <person name="Joffraud J.J."/>
            <person name="Dousset X."/>
        </authorList>
    </citation>
    <scope>NUCLEOTIDE SEQUENCE [LARGE SCALE GENOMIC DNA]</scope>
    <source>
        <strain evidence="2 3">CD276</strain>
    </source>
</reference>
<dbReference type="InterPro" id="IPR050922">
    <property type="entry name" value="LytR/CpsA/Psr_CW_biosynth"/>
</dbReference>
<dbReference type="Proteomes" id="UP000188246">
    <property type="component" value="Chromosome"/>
</dbReference>
<dbReference type="NCBIfam" id="TIGR00350">
    <property type="entry name" value="lytR_cpsA_psr"/>
    <property type="match status" value="1"/>
</dbReference>
<dbReference type="KEGG" id="vpi:BW732_03315"/>
<name>A0A1Q2D574_9ENTE</name>
<dbReference type="PANTHER" id="PTHR33392:SF6">
    <property type="entry name" value="POLYISOPRENYL-TEICHOIC ACID--PEPTIDOGLYCAN TEICHOIC ACID TRANSFERASE TAGU"/>
    <property type="match status" value="1"/>
</dbReference>
<keyword evidence="3" id="KW-1185">Reference proteome</keyword>
<evidence type="ECO:0000256" key="1">
    <source>
        <dbReference type="ARBA" id="ARBA00006068"/>
    </source>
</evidence>
<evidence type="ECO:0000313" key="3">
    <source>
        <dbReference type="Proteomes" id="UP000188246"/>
    </source>
</evidence>
<comment type="similarity">
    <text evidence="1">Belongs to the LytR/CpsA/Psr (LCP) family.</text>
</comment>
<proteinExistence type="inferred from homology"/>
<organism evidence="2 3">
    <name type="scientific">Vagococcus penaei</name>
    <dbReference type="NCBI Taxonomy" id="633807"/>
    <lineage>
        <taxon>Bacteria</taxon>
        <taxon>Bacillati</taxon>
        <taxon>Bacillota</taxon>
        <taxon>Bacilli</taxon>
        <taxon>Lactobacillales</taxon>
        <taxon>Enterococcaceae</taxon>
        <taxon>Vagococcus</taxon>
    </lineage>
</organism>
<dbReference type="Pfam" id="PF03816">
    <property type="entry name" value="LytR_cpsA_psr"/>
    <property type="match status" value="1"/>
</dbReference>
<dbReference type="STRING" id="633807.BW732_03315"/>
<dbReference type="InterPro" id="IPR004474">
    <property type="entry name" value="LytR_CpsA_psr"/>
</dbReference>
<evidence type="ECO:0000313" key="2">
    <source>
        <dbReference type="EMBL" id="AQP53357.1"/>
    </source>
</evidence>
<protein>
    <submittedName>
        <fullName evidence="2">Uncharacterized protein</fullName>
    </submittedName>
</protein>
<dbReference type="EMBL" id="CP019609">
    <property type="protein sequence ID" value="AQP53357.1"/>
    <property type="molecule type" value="Genomic_DNA"/>
</dbReference>
<accession>A0A1Q2D574</accession>
<dbReference type="PANTHER" id="PTHR33392">
    <property type="entry name" value="POLYISOPRENYL-TEICHOIC ACID--PEPTIDOGLYCAN TEICHOIC ACID TRANSFERASE TAGU"/>
    <property type="match status" value="1"/>
</dbReference>
<dbReference type="AlphaFoldDB" id="A0A1Q2D574"/>